<name>A0A4R6UHW4_9BURK</name>
<dbReference type="SUPFAM" id="SSF69572">
    <property type="entry name" value="Activating enzymes of the ubiquitin-like proteins"/>
    <property type="match status" value="1"/>
</dbReference>
<evidence type="ECO:0000313" key="3">
    <source>
        <dbReference type="EMBL" id="TDQ44853.1"/>
    </source>
</evidence>
<gene>
    <name evidence="3" type="ORF">DFR43_102200</name>
</gene>
<evidence type="ECO:0000313" key="4">
    <source>
        <dbReference type="Proteomes" id="UP000295510"/>
    </source>
</evidence>
<accession>A0A4R6UHW4</accession>
<dbReference type="GO" id="GO:0008146">
    <property type="term" value="F:sulfotransferase activity"/>
    <property type="evidence" value="ECO:0007669"/>
    <property type="project" value="TreeGrafter"/>
</dbReference>
<feature type="domain" description="THIF-type NAD/FAD binding fold" evidence="2">
    <location>
        <begin position="9"/>
        <end position="245"/>
    </location>
</feature>
<dbReference type="Pfam" id="PF00899">
    <property type="entry name" value="ThiF"/>
    <property type="match status" value="1"/>
</dbReference>
<dbReference type="OrthoDB" id="9804286at2"/>
<dbReference type="InterPro" id="IPR045886">
    <property type="entry name" value="ThiF/MoeB/HesA"/>
</dbReference>
<dbReference type="InterPro" id="IPR035985">
    <property type="entry name" value="Ubiquitin-activating_enz"/>
</dbReference>
<keyword evidence="4" id="KW-1185">Reference proteome</keyword>
<evidence type="ECO:0000259" key="2">
    <source>
        <dbReference type="Pfam" id="PF00899"/>
    </source>
</evidence>
<dbReference type="GO" id="GO:0008641">
    <property type="term" value="F:ubiquitin-like modifier activating enzyme activity"/>
    <property type="evidence" value="ECO:0007669"/>
    <property type="project" value="InterPro"/>
</dbReference>
<keyword evidence="3" id="KW-0548">Nucleotidyltransferase</keyword>
<dbReference type="PANTHER" id="PTHR10953">
    <property type="entry name" value="UBIQUITIN-ACTIVATING ENZYME E1"/>
    <property type="match status" value="1"/>
</dbReference>
<protein>
    <submittedName>
        <fullName evidence="3">Molybdopterin/thiamine biosynthesis adenylyltransferase</fullName>
    </submittedName>
</protein>
<dbReference type="RefSeq" id="WP_133595770.1">
    <property type="nucleotide sequence ID" value="NZ_SNYL01000002.1"/>
</dbReference>
<dbReference type="GO" id="GO:0016779">
    <property type="term" value="F:nucleotidyltransferase activity"/>
    <property type="evidence" value="ECO:0007669"/>
    <property type="project" value="UniProtKB-KW"/>
</dbReference>
<dbReference type="GO" id="GO:0005829">
    <property type="term" value="C:cytosol"/>
    <property type="evidence" value="ECO:0007669"/>
    <property type="project" value="TreeGrafter"/>
</dbReference>
<dbReference type="GO" id="GO:0004792">
    <property type="term" value="F:thiosulfate-cyanide sulfurtransferase activity"/>
    <property type="evidence" value="ECO:0007669"/>
    <property type="project" value="TreeGrafter"/>
</dbReference>
<dbReference type="FunFam" id="3.40.50.720:FF:000080">
    <property type="entry name" value="Thiazole biosynthesis adenylyltransferase ThiF"/>
    <property type="match status" value="1"/>
</dbReference>
<dbReference type="EMBL" id="SNYL01000002">
    <property type="protein sequence ID" value="TDQ44853.1"/>
    <property type="molecule type" value="Genomic_DNA"/>
</dbReference>
<sequence>MNDEQLLRYSRHILLDELGIEGQERLLASHALVIGAGGLGSPVALYLASAGVGRITLVDHDRVDTTNLQRQIAHNLERVGQPKAVSARTAMQAINPEVRIQTVLQRADAAALDALVPQADVVLDCTDNFATRHAVNRACVRHRVPLVSGAAIRFDGQLSVYDPRDASSPCYACVFPDTEGLEETRCATMGVFAPLVGIIGTMQAAEALKLLSGMGSKMVGRLLMLDGRELAFHDVRLARTPGCPVCGQA</sequence>
<dbReference type="Gene3D" id="3.40.50.720">
    <property type="entry name" value="NAD(P)-binding Rossmann-like Domain"/>
    <property type="match status" value="1"/>
</dbReference>
<dbReference type="Proteomes" id="UP000295510">
    <property type="component" value="Unassembled WGS sequence"/>
</dbReference>
<dbReference type="InterPro" id="IPR000594">
    <property type="entry name" value="ThiF_NAD_FAD-bd"/>
</dbReference>
<organism evidence="3 4">
    <name type="scientific">Tepidicella xavieri</name>
    <dbReference type="NCBI Taxonomy" id="360241"/>
    <lineage>
        <taxon>Bacteria</taxon>
        <taxon>Pseudomonadati</taxon>
        <taxon>Pseudomonadota</taxon>
        <taxon>Betaproteobacteria</taxon>
        <taxon>Burkholderiales</taxon>
        <taxon>Tepidicella</taxon>
    </lineage>
</organism>
<dbReference type="AlphaFoldDB" id="A0A4R6UHW4"/>
<dbReference type="CDD" id="cd00757">
    <property type="entry name" value="ThiF_MoeB_HesA_family"/>
    <property type="match status" value="1"/>
</dbReference>
<proteinExistence type="inferred from homology"/>
<evidence type="ECO:0000256" key="1">
    <source>
        <dbReference type="ARBA" id="ARBA00009919"/>
    </source>
</evidence>
<reference evidence="3 4" key="1">
    <citation type="submission" date="2019-03" db="EMBL/GenBank/DDBJ databases">
        <title>Genomic Encyclopedia of Type Strains, Phase IV (KMG-IV): sequencing the most valuable type-strain genomes for metagenomic binning, comparative biology and taxonomic classification.</title>
        <authorList>
            <person name="Goeker M."/>
        </authorList>
    </citation>
    <scope>NUCLEOTIDE SEQUENCE [LARGE SCALE GENOMIC DNA]</scope>
    <source>
        <strain evidence="3 4">DSM 19605</strain>
    </source>
</reference>
<comment type="caution">
    <text evidence="3">The sequence shown here is derived from an EMBL/GenBank/DDBJ whole genome shotgun (WGS) entry which is preliminary data.</text>
</comment>
<dbReference type="NCBIfam" id="NF004281">
    <property type="entry name" value="PRK05690.1"/>
    <property type="match status" value="1"/>
</dbReference>
<comment type="similarity">
    <text evidence="1">Belongs to the HesA/MoeB/ThiF family.</text>
</comment>
<dbReference type="PANTHER" id="PTHR10953:SF240">
    <property type="entry name" value="SULFUR CARRIER PROTEIN THIS ADENYLYLTRANSFERASE"/>
    <property type="match status" value="1"/>
</dbReference>
<keyword evidence="3" id="KW-0808">Transferase</keyword>